<evidence type="ECO:0000313" key="2">
    <source>
        <dbReference type="Proteomes" id="UP000632377"/>
    </source>
</evidence>
<keyword evidence="2" id="KW-1185">Reference proteome</keyword>
<reference evidence="1 2" key="1">
    <citation type="submission" date="2021-01" db="EMBL/GenBank/DDBJ databases">
        <title>Genome public.</title>
        <authorList>
            <person name="Liu C."/>
            <person name="Sun Q."/>
        </authorList>
    </citation>
    <scope>NUCLEOTIDE SEQUENCE [LARGE SCALE GENOMIC DNA]</scope>
    <source>
        <strain evidence="1 2">YIM B02515</strain>
    </source>
</reference>
<accession>A0ABS1TB13</accession>
<organism evidence="1 2">
    <name type="scientific">Clostridium rhizosphaerae</name>
    <dbReference type="NCBI Taxonomy" id="2803861"/>
    <lineage>
        <taxon>Bacteria</taxon>
        <taxon>Bacillati</taxon>
        <taxon>Bacillota</taxon>
        <taxon>Clostridia</taxon>
        <taxon>Eubacteriales</taxon>
        <taxon>Clostridiaceae</taxon>
        <taxon>Clostridium</taxon>
    </lineage>
</organism>
<proteinExistence type="predicted"/>
<name>A0ABS1TB13_9CLOT</name>
<evidence type="ECO:0000313" key="1">
    <source>
        <dbReference type="EMBL" id="MBL4936297.1"/>
    </source>
</evidence>
<sequence>MFIIRKPKYKVCASSKNELDILINETKQNYQKLYPNSVINITVEPNMESINFDGTVKEFIYRAEIKFNE</sequence>
<protein>
    <recommendedName>
        <fullName evidence="3">DUF4318 domain-containing protein</fullName>
    </recommendedName>
</protein>
<dbReference type="EMBL" id="JAESWC010000004">
    <property type="protein sequence ID" value="MBL4936297.1"/>
    <property type="molecule type" value="Genomic_DNA"/>
</dbReference>
<comment type="caution">
    <text evidence="1">The sequence shown here is derived from an EMBL/GenBank/DDBJ whole genome shotgun (WGS) entry which is preliminary data.</text>
</comment>
<gene>
    <name evidence="1" type="ORF">JK636_11050</name>
</gene>
<evidence type="ECO:0008006" key="3">
    <source>
        <dbReference type="Google" id="ProtNLM"/>
    </source>
</evidence>
<dbReference type="RefSeq" id="WP_202749013.1">
    <property type="nucleotide sequence ID" value="NZ_JAESWC010000004.1"/>
</dbReference>
<dbReference type="Proteomes" id="UP000632377">
    <property type="component" value="Unassembled WGS sequence"/>
</dbReference>